<evidence type="ECO:0000256" key="4">
    <source>
        <dbReference type="ARBA" id="ARBA00022692"/>
    </source>
</evidence>
<evidence type="ECO:0000256" key="13">
    <source>
        <dbReference type="PROSITE-ProRule" id="PRU01087"/>
    </source>
</evidence>
<keyword evidence="11" id="KW-0753">Steroid metabolism</keyword>
<dbReference type="InterPro" id="IPR033118">
    <property type="entry name" value="EXPERA"/>
</dbReference>
<feature type="domain" description="EXPERA" evidence="15">
    <location>
        <begin position="59"/>
        <end position="202"/>
    </location>
</feature>
<sequence length="225" mass="25683">MSQESASFTPSHPYFPTLLSIPHFQPSELPTTHVLMILGGVALVILIFGRQISRTQSGLDSFATCWFLLCFFIHVFLEGYFVVFNKTLAGKKTLLADLWREYSLSDSRYLISDPFTVIMEGITAAIDGPLSLVVVIAILNRNFALRHLAQLSVSIAQLYGDVLYLLTNYFEAYAYTHPHPYYFWVYFVAMNLPWIILPIFFIFHSWISITKKINSIPNPSKIKSN</sequence>
<name>A0A2T9YK25_9FUNG</name>
<dbReference type="Pfam" id="PF05241">
    <property type="entry name" value="EBP"/>
    <property type="match status" value="1"/>
</dbReference>
<keyword evidence="7" id="KW-0756">Sterol biosynthesis</keyword>
<comment type="similarity">
    <text evidence="2">Belongs to the EBP family.</text>
</comment>
<evidence type="ECO:0000256" key="5">
    <source>
        <dbReference type="ARBA" id="ARBA00022955"/>
    </source>
</evidence>
<feature type="transmembrane region" description="Helical" evidence="14">
    <location>
        <begin position="61"/>
        <end position="83"/>
    </location>
</feature>
<evidence type="ECO:0000256" key="12">
    <source>
        <dbReference type="ARBA" id="ARBA00023235"/>
    </source>
</evidence>
<dbReference type="GO" id="GO:0005783">
    <property type="term" value="C:endoplasmic reticulum"/>
    <property type="evidence" value="ECO:0007669"/>
    <property type="project" value="TreeGrafter"/>
</dbReference>
<reference evidence="17 18" key="1">
    <citation type="journal article" date="2018" name="MBio">
        <title>Comparative Genomics Reveals the Core Gene Toolbox for the Fungus-Insect Symbiosis.</title>
        <authorList>
            <person name="Wang Y."/>
            <person name="Stata M."/>
            <person name="Wang W."/>
            <person name="Stajich J.E."/>
            <person name="White M.M."/>
            <person name="Moncalvo J.M."/>
        </authorList>
    </citation>
    <scope>NUCLEOTIDE SEQUENCE [LARGE SCALE GENOMIC DNA]</scope>
    <source>
        <strain evidence="17 18">SC-DP-2</strain>
    </source>
</reference>
<keyword evidence="5" id="KW-0752">Steroid biosynthesis</keyword>
<keyword evidence="4 13" id="KW-0812">Transmembrane</keyword>
<dbReference type="InterPro" id="IPR007905">
    <property type="entry name" value="EBP"/>
</dbReference>
<dbReference type="PANTHER" id="PTHR14207">
    <property type="entry name" value="STEROL ISOMERASE"/>
    <property type="match status" value="1"/>
</dbReference>
<evidence type="ECO:0000256" key="11">
    <source>
        <dbReference type="ARBA" id="ARBA00023221"/>
    </source>
</evidence>
<dbReference type="EMBL" id="MBFS01002776">
    <property type="protein sequence ID" value="PVU92678.1"/>
    <property type="molecule type" value="Genomic_DNA"/>
</dbReference>
<organism evidence="17 18">
    <name type="scientific">Smittium megazygosporum</name>
    <dbReference type="NCBI Taxonomy" id="133381"/>
    <lineage>
        <taxon>Eukaryota</taxon>
        <taxon>Fungi</taxon>
        <taxon>Fungi incertae sedis</taxon>
        <taxon>Zoopagomycota</taxon>
        <taxon>Kickxellomycotina</taxon>
        <taxon>Harpellomycetes</taxon>
        <taxon>Harpellales</taxon>
        <taxon>Legeriomycetaceae</taxon>
        <taxon>Smittium</taxon>
    </lineage>
</organism>
<feature type="transmembrane region" description="Helical" evidence="14">
    <location>
        <begin position="182"/>
        <end position="203"/>
    </location>
</feature>
<comment type="subcellular location">
    <subcellularLocation>
        <location evidence="1">Membrane</location>
        <topology evidence="1">Multi-pass membrane protein</topology>
    </subcellularLocation>
</comment>
<evidence type="ECO:0000256" key="2">
    <source>
        <dbReference type="ARBA" id="ARBA00008337"/>
    </source>
</evidence>
<evidence type="ECO:0000256" key="6">
    <source>
        <dbReference type="ARBA" id="ARBA00022989"/>
    </source>
</evidence>
<evidence type="ECO:0000256" key="9">
    <source>
        <dbReference type="ARBA" id="ARBA00023136"/>
    </source>
</evidence>
<dbReference type="OrthoDB" id="58557at2759"/>
<dbReference type="GO" id="GO:0047750">
    <property type="term" value="F:cholestenol delta-isomerase activity"/>
    <property type="evidence" value="ECO:0007669"/>
    <property type="project" value="InterPro"/>
</dbReference>
<evidence type="ECO:0000256" key="10">
    <source>
        <dbReference type="ARBA" id="ARBA00023166"/>
    </source>
</evidence>
<feature type="transmembrane region" description="Helical" evidence="14">
    <location>
        <begin position="151"/>
        <end position="170"/>
    </location>
</feature>
<protein>
    <recommendedName>
        <fullName evidence="15">EXPERA domain-containing protein</fullName>
    </recommendedName>
</protein>
<keyword evidence="3" id="KW-0444">Lipid biosynthesis</keyword>
<dbReference type="Proteomes" id="UP000245609">
    <property type="component" value="Unassembled WGS sequence"/>
</dbReference>
<dbReference type="GO" id="GO:0016126">
    <property type="term" value="P:sterol biosynthetic process"/>
    <property type="evidence" value="ECO:0007669"/>
    <property type="project" value="UniProtKB-KW"/>
</dbReference>
<evidence type="ECO:0000256" key="3">
    <source>
        <dbReference type="ARBA" id="ARBA00022516"/>
    </source>
</evidence>
<evidence type="ECO:0000313" key="18">
    <source>
        <dbReference type="Proteomes" id="UP000245609"/>
    </source>
</evidence>
<dbReference type="AlphaFoldDB" id="A0A2T9YK25"/>
<feature type="transmembrane region" description="Helical" evidence="14">
    <location>
        <begin position="115"/>
        <end position="139"/>
    </location>
</feature>
<evidence type="ECO:0000313" key="16">
    <source>
        <dbReference type="EMBL" id="PVU86534.1"/>
    </source>
</evidence>
<evidence type="ECO:0000256" key="8">
    <source>
        <dbReference type="ARBA" id="ARBA00023098"/>
    </source>
</evidence>
<keyword evidence="12" id="KW-0413">Isomerase</keyword>
<dbReference type="STRING" id="133381.A0A2T9YK25"/>
<keyword evidence="6 13" id="KW-1133">Transmembrane helix</keyword>
<evidence type="ECO:0000259" key="15">
    <source>
        <dbReference type="PROSITE" id="PS51751"/>
    </source>
</evidence>
<proteinExistence type="inferred from homology"/>
<dbReference type="GO" id="GO:0000247">
    <property type="term" value="F:C-8 sterol isomerase activity"/>
    <property type="evidence" value="ECO:0007669"/>
    <property type="project" value="TreeGrafter"/>
</dbReference>
<keyword evidence="18" id="KW-1185">Reference proteome</keyword>
<keyword evidence="9 13" id="KW-0472">Membrane</keyword>
<evidence type="ECO:0000256" key="14">
    <source>
        <dbReference type="SAM" id="Phobius"/>
    </source>
</evidence>
<accession>A0A2T9YK25</accession>
<comment type="caution">
    <text evidence="17">The sequence shown here is derived from an EMBL/GenBank/DDBJ whole genome shotgun (WGS) entry which is preliminary data.</text>
</comment>
<evidence type="ECO:0000256" key="7">
    <source>
        <dbReference type="ARBA" id="ARBA00023011"/>
    </source>
</evidence>
<evidence type="ECO:0000256" key="1">
    <source>
        <dbReference type="ARBA" id="ARBA00004141"/>
    </source>
</evidence>
<evidence type="ECO:0000313" key="17">
    <source>
        <dbReference type="EMBL" id="PVU92678.1"/>
    </source>
</evidence>
<keyword evidence="8" id="KW-0443">Lipid metabolism</keyword>
<gene>
    <name evidence="17" type="ORF">BB560_006039</name>
    <name evidence="16" type="ORF">BB560_006682</name>
</gene>
<dbReference type="GO" id="GO:0016020">
    <property type="term" value="C:membrane"/>
    <property type="evidence" value="ECO:0007669"/>
    <property type="project" value="UniProtKB-SubCell"/>
</dbReference>
<feature type="transmembrane region" description="Helical" evidence="14">
    <location>
        <begin position="32"/>
        <end position="49"/>
    </location>
</feature>
<keyword evidence="10" id="KW-1207">Sterol metabolism</keyword>
<dbReference type="EMBL" id="MBFS01003465">
    <property type="protein sequence ID" value="PVU86534.1"/>
    <property type="molecule type" value="Genomic_DNA"/>
</dbReference>
<dbReference type="GO" id="GO:0004769">
    <property type="term" value="F:steroid Delta-isomerase activity"/>
    <property type="evidence" value="ECO:0007669"/>
    <property type="project" value="TreeGrafter"/>
</dbReference>
<dbReference type="PANTHER" id="PTHR14207:SF0">
    <property type="entry name" value="3-BETA-HYDROXYSTEROID-DELTA(8),DELTA(7)-ISOMERASE"/>
    <property type="match status" value="1"/>
</dbReference>
<dbReference type="PROSITE" id="PS51751">
    <property type="entry name" value="EXPERA"/>
    <property type="match status" value="1"/>
</dbReference>